<dbReference type="Gene3D" id="1.10.10.160">
    <property type="match status" value="1"/>
</dbReference>
<dbReference type="GO" id="GO:0000725">
    <property type="term" value="P:recombinational repair"/>
    <property type="evidence" value="ECO:0007669"/>
    <property type="project" value="TreeGrafter"/>
</dbReference>
<feature type="binding site" evidence="10">
    <location>
        <begin position="26"/>
        <end position="33"/>
    </location>
    <ligand>
        <name>ATP</name>
        <dbReference type="ChEBI" id="CHEBI:30616"/>
    </ligand>
</feature>
<dbReference type="PANTHER" id="PTHR11070:SF3">
    <property type="entry name" value="DNA 3'-5' HELICASE"/>
    <property type="match status" value="1"/>
</dbReference>
<keyword evidence="2 10" id="KW-0547">Nucleotide-binding</keyword>
<dbReference type="GO" id="GO:0016787">
    <property type="term" value="F:hydrolase activity"/>
    <property type="evidence" value="ECO:0007669"/>
    <property type="project" value="UniProtKB-UniRule"/>
</dbReference>
<comment type="similarity">
    <text evidence="1">Belongs to the helicase family. UvrD subfamily.</text>
</comment>
<dbReference type="CDD" id="cd17932">
    <property type="entry name" value="DEXQc_UvrD"/>
    <property type="match status" value="1"/>
</dbReference>
<dbReference type="PROSITE" id="PS51198">
    <property type="entry name" value="UVRD_HELICASE_ATP_BIND"/>
    <property type="match status" value="1"/>
</dbReference>
<evidence type="ECO:0000256" key="9">
    <source>
        <dbReference type="ARBA" id="ARBA00048988"/>
    </source>
</evidence>
<evidence type="ECO:0000256" key="7">
    <source>
        <dbReference type="ARBA" id="ARBA00034617"/>
    </source>
</evidence>
<evidence type="ECO:0000313" key="13">
    <source>
        <dbReference type="EMBL" id="HIZ90429.1"/>
    </source>
</evidence>
<sequence length="667" mass="76870">MDYLSSLNQEQQRAATFSGRHALVIAGAGTGKTRTIIHRAVYLLSQGVRPDKILILSFTRKSAREIVERINQFQDTGAALNLSGQTFHSWCSHIIKNNPQVFEQHDYTLLDSEDVDSLFKLLFIQKYKNNKSIDQKLYLKIQSVYSYMINTRKSLVDAIKIQECSNMNEQETENYIKQNENVFKEIMKDYIAYKKKNKLFDYDDLLYITANGLGQNEEARKFISSKYEHILIDEFQDTNPLQYQLLESFYDSCHLFCVGDDAQSIYAFRGADFKSMHNFTKIVPDSEKLYLNINYRSTQEILDISNWLLEQSEIDYNKHLKAKRGSGLKPLIEYMYDEYSEANAVTDKILSYFLNKNIEYSGHMVLSRTLSGLRQVEGACITKKIPYRIFGGSSLMKSRHIRDVVSVMRITANYKDSLAWHRYLQLWNKIGPVTAVNLAELMVNADNLGNALEILKTKNLDKRICQVLETAYPYISSPAEMIDKIITIMDLRFAEIYKEEWLNWRRADFAVLEQIASSSTSVTEFITEYILDPALESSFLDTEKEKDCVTLSTIHSAKGLEADVCHLINVSPYSYPSKRAVKEGLESIEEERRCLYVALTRAKNELIIYGRYFTTAGSGMADYTGTSHYFFNNLPENLYTISCPNNEKIMENNTYKGSKISVDIDLF</sequence>
<dbReference type="GO" id="GO:0043138">
    <property type="term" value="F:3'-5' DNA helicase activity"/>
    <property type="evidence" value="ECO:0007669"/>
    <property type="project" value="UniProtKB-EC"/>
</dbReference>
<dbReference type="AlphaFoldDB" id="A0A9D2GWF8"/>
<dbReference type="InterPro" id="IPR013986">
    <property type="entry name" value="DExx_box_DNA_helicase_dom_sf"/>
</dbReference>
<dbReference type="Gene3D" id="1.10.486.10">
    <property type="entry name" value="PCRA, domain 4"/>
    <property type="match status" value="1"/>
</dbReference>
<dbReference type="PROSITE" id="PS51217">
    <property type="entry name" value="UVRD_HELICASE_CTER"/>
    <property type="match status" value="1"/>
</dbReference>
<comment type="catalytic activity">
    <reaction evidence="7">
        <text>Couples ATP hydrolysis with the unwinding of duplex DNA by translocating in the 3'-5' direction.</text>
        <dbReference type="EC" id="5.6.2.4"/>
    </reaction>
</comment>
<dbReference type="Gene3D" id="3.40.50.300">
    <property type="entry name" value="P-loop containing nucleotide triphosphate hydrolases"/>
    <property type="match status" value="2"/>
</dbReference>
<dbReference type="InterPro" id="IPR014016">
    <property type="entry name" value="UvrD-like_ATP-bd"/>
</dbReference>
<dbReference type="Pfam" id="PF13361">
    <property type="entry name" value="UvrD_C"/>
    <property type="match status" value="1"/>
</dbReference>
<name>A0A9D2GWF8_9BACT</name>
<dbReference type="GO" id="GO:0003677">
    <property type="term" value="F:DNA binding"/>
    <property type="evidence" value="ECO:0007669"/>
    <property type="project" value="InterPro"/>
</dbReference>
<evidence type="ECO:0000259" key="12">
    <source>
        <dbReference type="PROSITE" id="PS51217"/>
    </source>
</evidence>
<evidence type="ECO:0000313" key="14">
    <source>
        <dbReference type="Proteomes" id="UP000824176"/>
    </source>
</evidence>
<comment type="caution">
    <text evidence="13">The sequence shown here is derived from an EMBL/GenBank/DDBJ whole genome shotgun (WGS) entry which is preliminary data.</text>
</comment>
<comment type="catalytic activity">
    <reaction evidence="9">
        <text>ATP + H2O = ADP + phosphate + H(+)</text>
        <dbReference type="Rhea" id="RHEA:13065"/>
        <dbReference type="ChEBI" id="CHEBI:15377"/>
        <dbReference type="ChEBI" id="CHEBI:15378"/>
        <dbReference type="ChEBI" id="CHEBI:30616"/>
        <dbReference type="ChEBI" id="CHEBI:43474"/>
        <dbReference type="ChEBI" id="CHEBI:456216"/>
        <dbReference type="EC" id="5.6.2.4"/>
    </reaction>
</comment>
<feature type="domain" description="UvrD-like helicase C-terminal" evidence="12">
    <location>
        <begin position="299"/>
        <end position="559"/>
    </location>
</feature>
<keyword evidence="4 10" id="KW-0347">Helicase</keyword>
<dbReference type="InterPro" id="IPR027417">
    <property type="entry name" value="P-loop_NTPase"/>
</dbReference>
<dbReference type="Proteomes" id="UP000824176">
    <property type="component" value="Unassembled WGS sequence"/>
</dbReference>
<dbReference type="InterPro" id="IPR014017">
    <property type="entry name" value="DNA_helicase_UvrD-like_C"/>
</dbReference>
<protein>
    <recommendedName>
        <fullName evidence="8">DNA 3'-5' helicase</fullName>
        <ecNumber evidence="8">5.6.2.4</ecNumber>
    </recommendedName>
</protein>
<evidence type="ECO:0000256" key="2">
    <source>
        <dbReference type="ARBA" id="ARBA00022741"/>
    </source>
</evidence>
<reference evidence="13" key="2">
    <citation type="submission" date="2021-04" db="EMBL/GenBank/DDBJ databases">
        <authorList>
            <person name="Gilroy R."/>
        </authorList>
    </citation>
    <scope>NUCLEOTIDE SEQUENCE</scope>
    <source>
        <strain evidence="13">ChiW4-1371</strain>
    </source>
</reference>
<dbReference type="PANTHER" id="PTHR11070">
    <property type="entry name" value="UVRD / RECB / PCRA DNA HELICASE FAMILY MEMBER"/>
    <property type="match status" value="1"/>
</dbReference>
<reference evidence="13" key="1">
    <citation type="journal article" date="2021" name="PeerJ">
        <title>Extensive microbial diversity within the chicken gut microbiome revealed by metagenomics and culture.</title>
        <authorList>
            <person name="Gilroy R."/>
            <person name="Ravi A."/>
            <person name="Getino M."/>
            <person name="Pursley I."/>
            <person name="Horton D.L."/>
            <person name="Alikhan N.F."/>
            <person name="Baker D."/>
            <person name="Gharbi K."/>
            <person name="Hall N."/>
            <person name="Watson M."/>
            <person name="Adriaenssens E.M."/>
            <person name="Foster-Nyarko E."/>
            <person name="Jarju S."/>
            <person name="Secka A."/>
            <person name="Antonio M."/>
            <person name="Oren A."/>
            <person name="Chaudhuri R.R."/>
            <person name="La Ragione R."/>
            <person name="Hildebrand F."/>
            <person name="Pallen M.J."/>
        </authorList>
    </citation>
    <scope>NUCLEOTIDE SEQUENCE</scope>
    <source>
        <strain evidence="13">ChiW4-1371</strain>
    </source>
</reference>
<evidence type="ECO:0000256" key="1">
    <source>
        <dbReference type="ARBA" id="ARBA00009922"/>
    </source>
</evidence>
<organism evidence="13 14">
    <name type="scientific">Candidatus Mucispirillum faecigallinarum</name>
    <dbReference type="NCBI Taxonomy" id="2838699"/>
    <lineage>
        <taxon>Bacteria</taxon>
        <taxon>Pseudomonadati</taxon>
        <taxon>Deferribacterota</taxon>
        <taxon>Deferribacteres</taxon>
        <taxon>Deferribacterales</taxon>
        <taxon>Mucispirillaceae</taxon>
        <taxon>Mucispirillum</taxon>
    </lineage>
</organism>
<evidence type="ECO:0000256" key="8">
    <source>
        <dbReference type="ARBA" id="ARBA00034808"/>
    </source>
</evidence>
<dbReference type="EMBL" id="DXAQ01000162">
    <property type="protein sequence ID" value="HIZ90429.1"/>
    <property type="molecule type" value="Genomic_DNA"/>
</dbReference>
<keyword evidence="6" id="KW-0413">Isomerase</keyword>
<dbReference type="EC" id="5.6.2.4" evidence="8"/>
<feature type="domain" description="UvrD-like helicase ATP-binding" evidence="11">
    <location>
        <begin position="5"/>
        <end position="298"/>
    </location>
</feature>
<accession>A0A9D2GWF8</accession>
<evidence type="ECO:0000256" key="5">
    <source>
        <dbReference type="ARBA" id="ARBA00022840"/>
    </source>
</evidence>
<evidence type="ECO:0000256" key="4">
    <source>
        <dbReference type="ARBA" id="ARBA00022806"/>
    </source>
</evidence>
<evidence type="ECO:0000256" key="6">
    <source>
        <dbReference type="ARBA" id="ARBA00023235"/>
    </source>
</evidence>
<keyword evidence="3 10" id="KW-0378">Hydrolase</keyword>
<dbReference type="Pfam" id="PF00580">
    <property type="entry name" value="UvrD-helicase"/>
    <property type="match status" value="1"/>
</dbReference>
<evidence type="ECO:0000256" key="3">
    <source>
        <dbReference type="ARBA" id="ARBA00022801"/>
    </source>
</evidence>
<evidence type="ECO:0000259" key="11">
    <source>
        <dbReference type="PROSITE" id="PS51198"/>
    </source>
</evidence>
<keyword evidence="5 10" id="KW-0067">ATP-binding</keyword>
<dbReference type="GO" id="GO:0005524">
    <property type="term" value="F:ATP binding"/>
    <property type="evidence" value="ECO:0007669"/>
    <property type="project" value="UniProtKB-UniRule"/>
</dbReference>
<gene>
    <name evidence="13" type="ORF">H9804_10835</name>
</gene>
<proteinExistence type="inferred from homology"/>
<evidence type="ECO:0000256" key="10">
    <source>
        <dbReference type="PROSITE-ProRule" id="PRU00560"/>
    </source>
</evidence>
<dbReference type="SUPFAM" id="SSF52540">
    <property type="entry name" value="P-loop containing nucleoside triphosphate hydrolases"/>
    <property type="match status" value="1"/>
</dbReference>
<dbReference type="InterPro" id="IPR000212">
    <property type="entry name" value="DNA_helicase_UvrD/REP"/>
</dbReference>
<dbReference type="GO" id="GO:0005829">
    <property type="term" value="C:cytosol"/>
    <property type="evidence" value="ECO:0007669"/>
    <property type="project" value="TreeGrafter"/>
</dbReference>